<sequence length="679" mass="77477">MYGSSIYPTSLLPSCYFRLPIVWSWILFLSHRASLDSLDLKAKSERISSKIISAKEDERNAIEELQQDIQYFTRIIPELDALIREAAALPGNLGQECSRLEVCLRECNTVLQQFVDEFQQPISKRIQLLRRFTWPLKNEQRRKNLLNLIERQKASIKLEPFLKNPRAQQDASTTIQSTVINTQSTIMAIQPTVLDTQTTVCAIQDTLLDTVLNTHDAALATQSELSKQKIMEWLDVKIDVNSNFDRARLKCHPGTGQWFLKSAEFTRFRQSDGGLCLWLYGMPGCGKTILSGSIIAELRAEVERHPCIGLAYFFLSYTDRGKQTTFNLLSEIALQLLSRISIIPPRITSLYEFNRLRPPISVLLGIIGCLSQCFSQTFIIVDALDEIAVEERELLLHTLKQIISTSTECKINFIVTSRREPYLVDGFQTLQLEQICLTTSLVDEDIKLYVTETVENEKKFSRWDDDLRTEIMQTLTDKANGMWRASGCAVDRMTSKKPSGHFPRPWMRRTGGLLAVPEKDRLYTARLLAWVIFTPKPMCVHLLAEAIVFEPESSEVDPDRRFDADDILDFCRTLFVTFSGDMNGCYQSEESTRQDTLVALSHYSLKANFASEPWKSSQYVHGGFFKESEYHSIYKEHLRGLERFFRGRAGFDVSPLPPPPDDPFANNKLALAATALNKE</sequence>
<proteinExistence type="predicted"/>
<evidence type="ECO:0000256" key="1">
    <source>
        <dbReference type="ARBA" id="ARBA00022737"/>
    </source>
</evidence>
<accession>A0A0C9VHU7</accession>
<reference evidence="3 4" key="1">
    <citation type="submission" date="2014-06" db="EMBL/GenBank/DDBJ databases">
        <title>Evolutionary Origins and Diversification of the Mycorrhizal Mutualists.</title>
        <authorList>
            <consortium name="DOE Joint Genome Institute"/>
            <consortium name="Mycorrhizal Genomics Consortium"/>
            <person name="Kohler A."/>
            <person name="Kuo A."/>
            <person name="Nagy L.G."/>
            <person name="Floudas D."/>
            <person name="Copeland A."/>
            <person name="Barry K.W."/>
            <person name="Cichocki N."/>
            <person name="Veneault-Fourrey C."/>
            <person name="LaButti K."/>
            <person name="Lindquist E.A."/>
            <person name="Lipzen A."/>
            <person name="Lundell T."/>
            <person name="Morin E."/>
            <person name="Murat C."/>
            <person name="Riley R."/>
            <person name="Ohm R."/>
            <person name="Sun H."/>
            <person name="Tunlid A."/>
            <person name="Henrissat B."/>
            <person name="Grigoriev I.V."/>
            <person name="Hibbett D.S."/>
            <person name="Martin F."/>
        </authorList>
    </citation>
    <scope>NUCLEOTIDE SEQUENCE [LARGE SCALE GENOMIC DNA]</scope>
    <source>
        <strain evidence="3 4">SS14</strain>
    </source>
</reference>
<evidence type="ECO:0000259" key="2">
    <source>
        <dbReference type="PROSITE" id="PS50837"/>
    </source>
</evidence>
<dbReference type="OrthoDB" id="7464126at2759"/>
<dbReference type="PANTHER" id="PTHR10039">
    <property type="entry name" value="AMELOGENIN"/>
    <property type="match status" value="1"/>
</dbReference>
<name>A0A0C9VHU7_SPHS4</name>
<dbReference type="EMBL" id="KN837105">
    <property type="protein sequence ID" value="KIJ46871.1"/>
    <property type="molecule type" value="Genomic_DNA"/>
</dbReference>
<dbReference type="InterPro" id="IPR056884">
    <property type="entry name" value="NPHP3-like_N"/>
</dbReference>
<gene>
    <name evidence="3" type="ORF">M422DRAFT_249614</name>
</gene>
<dbReference type="SUPFAM" id="SSF52540">
    <property type="entry name" value="P-loop containing nucleoside triphosphate hydrolases"/>
    <property type="match status" value="1"/>
</dbReference>
<dbReference type="Pfam" id="PF24883">
    <property type="entry name" value="NPHP3_N"/>
    <property type="match status" value="1"/>
</dbReference>
<keyword evidence="4" id="KW-1185">Reference proteome</keyword>
<evidence type="ECO:0000313" key="4">
    <source>
        <dbReference type="Proteomes" id="UP000054279"/>
    </source>
</evidence>
<dbReference type="Proteomes" id="UP000054279">
    <property type="component" value="Unassembled WGS sequence"/>
</dbReference>
<dbReference type="InterPro" id="IPR027417">
    <property type="entry name" value="P-loop_NTPase"/>
</dbReference>
<keyword evidence="1" id="KW-0677">Repeat</keyword>
<dbReference type="InterPro" id="IPR007111">
    <property type="entry name" value="NACHT_NTPase"/>
</dbReference>
<evidence type="ECO:0000313" key="3">
    <source>
        <dbReference type="EMBL" id="KIJ46871.1"/>
    </source>
</evidence>
<protein>
    <recommendedName>
        <fullName evidence="2">NACHT domain-containing protein</fullName>
    </recommendedName>
</protein>
<dbReference type="Gene3D" id="3.40.50.300">
    <property type="entry name" value="P-loop containing nucleotide triphosphate hydrolases"/>
    <property type="match status" value="1"/>
</dbReference>
<organism evidence="3 4">
    <name type="scientific">Sphaerobolus stellatus (strain SS14)</name>
    <dbReference type="NCBI Taxonomy" id="990650"/>
    <lineage>
        <taxon>Eukaryota</taxon>
        <taxon>Fungi</taxon>
        <taxon>Dikarya</taxon>
        <taxon>Basidiomycota</taxon>
        <taxon>Agaricomycotina</taxon>
        <taxon>Agaricomycetes</taxon>
        <taxon>Phallomycetidae</taxon>
        <taxon>Geastrales</taxon>
        <taxon>Sphaerobolaceae</taxon>
        <taxon>Sphaerobolus</taxon>
    </lineage>
</organism>
<feature type="domain" description="NACHT" evidence="2">
    <location>
        <begin position="275"/>
        <end position="418"/>
    </location>
</feature>
<dbReference type="PANTHER" id="PTHR10039:SF16">
    <property type="entry name" value="GPI INOSITOL-DEACYLASE"/>
    <property type="match status" value="1"/>
</dbReference>
<dbReference type="PROSITE" id="PS50837">
    <property type="entry name" value="NACHT"/>
    <property type="match status" value="1"/>
</dbReference>
<dbReference type="HOGENOM" id="CLU_025952_0_0_1"/>
<dbReference type="AlphaFoldDB" id="A0A0C9VHU7"/>